<protein>
    <recommendedName>
        <fullName evidence="3">Amidase domain-containing protein</fullName>
    </recommendedName>
</protein>
<evidence type="ECO:0000313" key="4">
    <source>
        <dbReference type="EMBL" id="MBD7917941.1"/>
    </source>
</evidence>
<accession>A0ABR8QC28</accession>
<comment type="caution">
    <text evidence="4">The sequence shown here is derived from an EMBL/GenBank/DDBJ whole genome shotgun (WGS) entry which is preliminary data.</text>
</comment>
<organism evidence="4 5">
    <name type="scientific">Cellulomonas avistercoris</name>
    <dbReference type="NCBI Taxonomy" id="2762242"/>
    <lineage>
        <taxon>Bacteria</taxon>
        <taxon>Bacillati</taxon>
        <taxon>Actinomycetota</taxon>
        <taxon>Actinomycetes</taxon>
        <taxon>Micrococcales</taxon>
        <taxon>Cellulomonadaceae</taxon>
        <taxon>Cellulomonas</taxon>
    </lineage>
</organism>
<dbReference type="EMBL" id="JACSQV010000004">
    <property type="protein sequence ID" value="MBD7917941.1"/>
    <property type="molecule type" value="Genomic_DNA"/>
</dbReference>
<proteinExistence type="predicted"/>
<dbReference type="InterPro" id="IPR023631">
    <property type="entry name" value="Amidase_dom"/>
</dbReference>
<dbReference type="Gene3D" id="1.10.1330.10">
    <property type="entry name" value="Dockerin domain"/>
    <property type="match status" value="1"/>
</dbReference>
<dbReference type="PROSITE" id="PS00571">
    <property type="entry name" value="AMIDASES"/>
    <property type="match status" value="1"/>
</dbReference>
<name>A0ABR8QC28_9CELL</name>
<dbReference type="PANTHER" id="PTHR42678">
    <property type="entry name" value="AMIDASE"/>
    <property type="match status" value="1"/>
</dbReference>
<sequence>MSRRGTAPTDPNRRSRPVDRPQLRRSVTAVTVTGALALAGVVAAPATAAPTAPSPAAGGAFLVPYLTELDLTGDRQVTTADLDVVAAHLGATAGSAGWAQVAVADVDGDGTLTLTDLVQVSQRMVYDDGPFELVEASVLDMQAAMNAGVTTSVEITQAYLDRITAYDDTLVDPAAGGRPLSSIIAVSDVALAAAAAADAERAAHGMTSPLLGVPVAVKDNYDTLDMPTTGGCGCWQDNRTTTDATMVAGLREAGAVVLAKAGLDEFAYGFVSEYSAGLPVGGTVRIASPYATSRSAGGSSGGTGAAIAANLAGIGFGTDTGGSIRVPSSYNQLVGVRPTVGLASRDGIIPLALSQDTGGPMTRSVLDAAVALDAVVGVDDADPVTASQAGLVPESYTTALDADALDGARIGYLPSMIGTNRTTVRLWAQARAALEARGATLVEVPSSAELNAVLAEPSGSTDEFRRDLAEYVERHLSPAVQARTIEDILAGGHYVTSRRSTYLQRAAVTDERYEAWAGPQGSHTRALANGRAFVTQLLDDLDLDAMAYPSGTPYGTHSTNMRLSPNSGLPAVTVPMGQATEADATITGAGVNLELVGRAFDEATLLGLAYDFEQTTRARTSPALYGPLG</sequence>
<dbReference type="SUPFAM" id="SSF63446">
    <property type="entry name" value="Type I dockerin domain"/>
    <property type="match status" value="1"/>
</dbReference>
<dbReference type="InterPro" id="IPR036439">
    <property type="entry name" value="Dockerin_dom_sf"/>
</dbReference>
<evidence type="ECO:0000256" key="1">
    <source>
        <dbReference type="SAM" id="MobiDB-lite"/>
    </source>
</evidence>
<keyword evidence="5" id="KW-1185">Reference proteome</keyword>
<feature type="signal peptide" evidence="2">
    <location>
        <begin position="1"/>
        <end position="48"/>
    </location>
</feature>
<reference evidence="4 5" key="1">
    <citation type="submission" date="2020-08" db="EMBL/GenBank/DDBJ databases">
        <title>A Genomic Blueprint of the Chicken Gut Microbiome.</title>
        <authorList>
            <person name="Gilroy R."/>
            <person name="Ravi A."/>
            <person name="Getino M."/>
            <person name="Pursley I."/>
            <person name="Horton D.L."/>
            <person name="Alikhan N.-F."/>
            <person name="Baker D."/>
            <person name="Gharbi K."/>
            <person name="Hall N."/>
            <person name="Watson M."/>
            <person name="Adriaenssens E.M."/>
            <person name="Foster-Nyarko E."/>
            <person name="Jarju S."/>
            <person name="Secka A."/>
            <person name="Antonio M."/>
            <person name="Oren A."/>
            <person name="Chaudhuri R."/>
            <person name="La Ragione R.M."/>
            <person name="Hildebrand F."/>
            <person name="Pallen M.J."/>
        </authorList>
    </citation>
    <scope>NUCLEOTIDE SEQUENCE [LARGE SCALE GENOMIC DNA]</scope>
    <source>
        <strain evidence="4 5">Sa3CUA2</strain>
    </source>
</reference>
<gene>
    <name evidence="4" type="ORF">H9657_06575</name>
</gene>
<dbReference type="InterPro" id="IPR002105">
    <property type="entry name" value="Dockerin_1_rpt"/>
</dbReference>
<feature type="region of interest" description="Disordered" evidence="1">
    <location>
        <begin position="1"/>
        <end position="24"/>
    </location>
</feature>
<dbReference type="InterPro" id="IPR020556">
    <property type="entry name" value="Amidase_CS"/>
</dbReference>
<dbReference type="PROSITE" id="PS00018">
    <property type="entry name" value="EF_HAND_1"/>
    <property type="match status" value="1"/>
</dbReference>
<dbReference type="InterPro" id="IPR018247">
    <property type="entry name" value="EF_Hand_1_Ca_BS"/>
</dbReference>
<feature type="chain" id="PRO_5045715211" description="Amidase domain-containing protein" evidence="2">
    <location>
        <begin position="49"/>
        <end position="629"/>
    </location>
</feature>
<feature type="domain" description="Amidase" evidence="3">
    <location>
        <begin position="154"/>
        <end position="606"/>
    </location>
</feature>
<evidence type="ECO:0000259" key="3">
    <source>
        <dbReference type="Pfam" id="PF01425"/>
    </source>
</evidence>
<dbReference type="SUPFAM" id="SSF75304">
    <property type="entry name" value="Amidase signature (AS) enzymes"/>
    <property type="match status" value="1"/>
</dbReference>
<dbReference type="InterPro" id="IPR036928">
    <property type="entry name" value="AS_sf"/>
</dbReference>
<evidence type="ECO:0000313" key="5">
    <source>
        <dbReference type="Proteomes" id="UP000604241"/>
    </source>
</evidence>
<dbReference type="Pfam" id="PF01425">
    <property type="entry name" value="Amidase"/>
    <property type="match status" value="1"/>
</dbReference>
<dbReference type="Gene3D" id="3.90.1300.10">
    <property type="entry name" value="Amidase signature (AS) domain"/>
    <property type="match status" value="1"/>
</dbReference>
<keyword evidence="2" id="KW-0732">Signal</keyword>
<dbReference type="Proteomes" id="UP000604241">
    <property type="component" value="Unassembled WGS sequence"/>
</dbReference>
<dbReference type="Pfam" id="PF00404">
    <property type="entry name" value="Dockerin_1"/>
    <property type="match status" value="1"/>
</dbReference>
<dbReference type="PANTHER" id="PTHR42678:SF34">
    <property type="entry name" value="OS04G0183300 PROTEIN"/>
    <property type="match status" value="1"/>
</dbReference>
<feature type="compositionally biased region" description="Basic and acidic residues" evidence="1">
    <location>
        <begin position="11"/>
        <end position="22"/>
    </location>
</feature>
<evidence type="ECO:0000256" key="2">
    <source>
        <dbReference type="SAM" id="SignalP"/>
    </source>
</evidence>